<dbReference type="EMBL" id="LODT01000022">
    <property type="protein sequence ID" value="KYQ94135.1"/>
    <property type="molecule type" value="Genomic_DNA"/>
</dbReference>
<dbReference type="SUPFAM" id="SSF57850">
    <property type="entry name" value="RING/U-box"/>
    <property type="match status" value="1"/>
</dbReference>
<evidence type="ECO:0008006" key="3">
    <source>
        <dbReference type="Google" id="ProtNLM"/>
    </source>
</evidence>
<keyword evidence="2" id="KW-1185">Reference proteome</keyword>
<organism evidence="1 2">
    <name type="scientific">Tieghemostelium lacteum</name>
    <name type="common">Slime mold</name>
    <name type="synonym">Dictyostelium lacteum</name>
    <dbReference type="NCBI Taxonomy" id="361077"/>
    <lineage>
        <taxon>Eukaryota</taxon>
        <taxon>Amoebozoa</taxon>
        <taxon>Evosea</taxon>
        <taxon>Eumycetozoa</taxon>
        <taxon>Dictyostelia</taxon>
        <taxon>Dictyosteliales</taxon>
        <taxon>Raperosteliaceae</taxon>
        <taxon>Tieghemostelium</taxon>
    </lineage>
</organism>
<accession>A0A151ZJP4</accession>
<dbReference type="SUPFAM" id="SSF49599">
    <property type="entry name" value="TRAF domain-like"/>
    <property type="match status" value="1"/>
</dbReference>
<dbReference type="AlphaFoldDB" id="A0A151ZJP4"/>
<dbReference type="InParanoid" id="A0A151ZJP4"/>
<reference evidence="1 2" key="1">
    <citation type="submission" date="2015-12" db="EMBL/GenBank/DDBJ databases">
        <title>Dictyostelia acquired genes for synthesis and detection of signals that induce cell-type specialization by lateral gene transfer from prokaryotes.</title>
        <authorList>
            <person name="Gloeckner G."/>
            <person name="Schaap P."/>
        </authorList>
    </citation>
    <scope>NUCLEOTIDE SEQUENCE [LARGE SCALE GENOMIC DNA]</scope>
    <source>
        <strain evidence="1 2">TK</strain>
    </source>
</reference>
<proteinExistence type="predicted"/>
<gene>
    <name evidence="1" type="ORF">DLAC_04421</name>
</gene>
<dbReference type="Gene3D" id="3.30.40.10">
    <property type="entry name" value="Zinc/RING finger domain, C3HC4 (zinc finger)"/>
    <property type="match status" value="2"/>
</dbReference>
<comment type="caution">
    <text evidence="1">The sequence shown here is derived from an EMBL/GenBank/DDBJ whole genome shotgun (WGS) entry which is preliminary data.</text>
</comment>
<protein>
    <recommendedName>
        <fullName evidence="3">RING-type domain-containing protein</fullName>
    </recommendedName>
</protein>
<name>A0A151ZJP4_TIELA</name>
<dbReference type="InterPro" id="IPR013083">
    <property type="entry name" value="Znf_RING/FYVE/PHD"/>
</dbReference>
<sequence length="848" mass="99142">MLPKIRLLSMVVVKPRVCNLLQGFNQLAHRYKFQYTIDLVEMMDEIECCVDKVVSYTTYTMEPNLEPINQFKNLQLVNFDISGAENINWNIFRDWFNSRNSNIECNLLFINFGETFIVFTPEDIQTMFQTTIFSTIRLNSSIQLESISNSHFNSVPNVLTEIHLSTITIHVDTLNMILENSPKLKTLDIYHIKILPTPNTFDNVFDMVLKPHLDLESVSINTKVQVSFNTIVSFLNEIQSKTVFLGLKLVECESKEHALSLSIYNPKIQNYKISIKLHGTMDFNISDIWISKNSLTKYEAENINVLDDWSSLEHLECSIGLDTTSLENLLKLNLPNLIEIDVNILDKTIPISVKFLESITQNKYLKIIDLHFIDAEFLCSILYSNHPTIETLHIGSANIKKLEELYSFKNSLKLNRTLTKFYLYDSNINFHWNAEYNRFQFYLDILNFNSTLRYLSLPKSTNKSYENIDITQKDLDDFQQLLKVNHSIIFLKLFYILPDETTHLTQKLINMFAEKEPFDILEEFECQICKEFVSKDVVLENQCGKLFCKMCIQKHVQLNQGKCLCLKKAEIFDKVPLFIRQIIDGLLVYCNQCDSLKQNPFLRNNYNDHQLNHCKSNKCVNVDRGCKELLIKSEIQYHQCDYSPVECGAKNSGKCTWVGIQNELDQHQEQCSNFKLSIEISNLQFQLNSKKERATLLQNELSGIKRSIEIQSKSVQQLKTQEIQLTDKLKSTKQSRIQREYYICSVCNGIVNRYSKDIHQSSCAQYARHDLKINRDPQSKWSDNLYIAECSNCLEYVKEYGECVASERFYKRYEYCKRQHKYVSPDPTNQTQMNQIQQFKTKEIFNYK</sequence>
<dbReference type="Proteomes" id="UP000076078">
    <property type="component" value="Unassembled WGS sequence"/>
</dbReference>
<evidence type="ECO:0000313" key="1">
    <source>
        <dbReference type="EMBL" id="KYQ94135.1"/>
    </source>
</evidence>
<evidence type="ECO:0000313" key="2">
    <source>
        <dbReference type="Proteomes" id="UP000076078"/>
    </source>
</evidence>